<evidence type="ECO:0000256" key="1">
    <source>
        <dbReference type="ARBA" id="ARBA00004496"/>
    </source>
</evidence>
<dbReference type="InterPro" id="IPR038222">
    <property type="entry name" value="DHHA2_dom_sf"/>
</dbReference>
<reference evidence="10 11" key="1">
    <citation type="submission" date="2023-10" db="EMBL/GenBank/DDBJ databases">
        <title>Holzapfeliella saturejae sp. nov. isolated from Satureja montana flowers.</title>
        <authorList>
            <person name="Alcantara C."/>
            <person name="Zuniga M."/>
            <person name="Landete J.M."/>
            <person name="Monedero V."/>
        </authorList>
    </citation>
    <scope>NUCLEOTIDE SEQUENCE [LARGE SCALE GENOMIC DNA]</scope>
    <source>
        <strain evidence="10 11">He02</strain>
    </source>
</reference>
<evidence type="ECO:0000256" key="7">
    <source>
        <dbReference type="ARBA" id="ARBA00047820"/>
    </source>
</evidence>
<dbReference type="Pfam" id="PF01368">
    <property type="entry name" value="DHH"/>
    <property type="match status" value="1"/>
</dbReference>
<organism evidence="10 11">
    <name type="scientific">Holzapfeliella saturejae</name>
    <dbReference type="NCBI Taxonomy" id="3082953"/>
    <lineage>
        <taxon>Bacteria</taxon>
        <taxon>Bacillati</taxon>
        <taxon>Bacillota</taxon>
        <taxon>Bacilli</taxon>
        <taxon>Lactobacillales</taxon>
        <taxon>Lactobacillaceae</taxon>
        <taxon>Holzapfeliella</taxon>
    </lineage>
</organism>
<feature type="binding site" evidence="8">
    <location>
        <position position="9"/>
    </location>
    <ligand>
        <name>Mn(2+)</name>
        <dbReference type="ChEBI" id="CHEBI:29035"/>
        <label>1</label>
    </ligand>
</feature>
<feature type="binding site" evidence="8">
    <location>
        <position position="149"/>
    </location>
    <ligand>
        <name>Mn(2+)</name>
        <dbReference type="ChEBI" id="CHEBI:29035"/>
        <label>2</label>
    </ligand>
</feature>
<evidence type="ECO:0000256" key="4">
    <source>
        <dbReference type="ARBA" id="ARBA00022723"/>
    </source>
</evidence>
<dbReference type="Gene3D" id="3.90.1640.10">
    <property type="entry name" value="inorganic pyrophosphatase (n-terminal core)"/>
    <property type="match status" value="1"/>
</dbReference>
<feature type="binding site" evidence="8">
    <location>
        <position position="13"/>
    </location>
    <ligand>
        <name>Mn(2+)</name>
        <dbReference type="ChEBI" id="CHEBI:29035"/>
        <label>1</label>
    </ligand>
</feature>
<keyword evidence="3 8" id="KW-0963">Cytoplasm</keyword>
<comment type="subcellular location">
    <subcellularLocation>
        <location evidence="1 8">Cytoplasm</location>
    </subcellularLocation>
</comment>
<comment type="similarity">
    <text evidence="2 8">Belongs to the PPase class C family.</text>
</comment>
<dbReference type="GO" id="GO:0004427">
    <property type="term" value="F:inorganic diphosphate phosphatase activity"/>
    <property type="evidence" value="ECO:0007669"/>
    <property type="project" value="UniProtKB-EC"/>
</dbReference>
<evidence type="ECO:0000256" key="2">
    <source>
        <dbReference type="ARBA" id="ARBA00007350"/>
    </source>
</evidence>
<evidence type="ECO:0000313" key="10">
    <source>
        <dbReference type="EMBL" id="MEJ6348423.1"/>
    </source>
</evidence>
<dbReference type="EMBL" id="JAWMWG010000001">
    <property type="protein sequence ID" value="MEJ6348423.1"/>
    <property type="molecule type" value="Genomic_DNA"/>
</dbReference>
<evidence type="ECO:0000256" key="3">
    <source>
        <dbReference type="ARBA" id="ARBA00022490"/>
    </source>
</evidence>
<feature type="binding site" evidence="8">
    <location>
        <position position="75"/>
    </location>
    <ligand>
        <name>Mn(2+)</name>
        <dbReference type="ChEBI" id="CHEBI:29035"/>
        <label>1</label>
    </ligand>
</feature>
<keyword evidence="6 8" id="KW-0464">Manganese</keyword>
<comment type="catalytic activity">
    <reaction evidence="7 8">
        <text>diphosphate + H2O = 2 phosphate + H(+)</text>
        <dbReference type="Rhea" id="RHEA:24576"/>
        <dbReference type="ChEBI" id="CHEBI:15377"/>
        <dbReference type="ChEBI" id="CHEBI:15378"/>
        <dbReference type="ChEBI" id="CHEBI:33019"/>
        <dbReference type="ChEBI" id="CHEBI:43474"/>
        <dbReference type="EC" id="3.6.1.1"/>
    </reaction>
</comment>
<feature type="binding site" evidence="8">
    <location>
        <position position="15"/>
    </location>
    <ligand>
        <name>Mn(2+)</name>
        <dbReference type="ChEBI" id="CHEBI:29035"/>
        <label>2</label>
    </ligand>
</feature>
<dbReference type="RefSeq" id="WP_339969580.1">
    <property type="nucleotide sequence ID" value="NZ_JAWMWG010000001.1"/>
</dbReference>
<name>A0ABU8SHL8_9LACO</name>
<dbReference type="InterPro" id="IPR022934">
    <property type="entry name" value="Mn-dep_inorganic_PyrPase"/>
</dbReference>
<evidence type="ECO:0000259" key="9">
    <source>
        <dbReference type="SMART" id="SM01131"/>
    </source>
</evidence>
<accession>A0ABU8SHL8</accession>
<dbReference type="NCBIfam" id="NF003877">
    <property type="entry name" value="PRK05427.1"/>
    <property type="match status" value="1"/>
</dbReference>
<evidence type="ECO:0000256" key="8">
    <source>
        <dbReference type="HAMAP-Rule" id="MF_00207"/>
    </source>
</evidence>
<evidence type="ECO:0000256" key="6">
    <source>
        <dbReference type="ARBA" id="ARBA00023211"/>
    </source>
</evidence>
<feature type="binding site" evidence="8">
    <location>
        <position position="75"/>
    </location>
    <ligand>
        <name>Mn(2+)</name>
        <dbReference type="ChEBI" id="CHEBI:29035"/>
        <label>2</label>
    </ligand>
</feature>
<feature type="domain" description="DHHA2" evidence="9">
    <location>
        <begin position="181"/>
        <end position="309"/>
    </location>
</feature>
<dbReference type="EC" id="3.6.1.1" evidence="8"/>
<keyword evidence="11" id="KW-1185">Reference proteome</keyword>
<evidence type="ECO:0000313" key="11">
    <source>
        <dbReference type="Proteomes" id="UP001377804"/>
    </source>
</evidence>
<dbReference type="Proteomes" id="UP001377804">
    <property type="component" value="Unassembled WGS sequence"/>
</dbReference>
<dbReference type="InterPro" id="IPR051319">
    <property type="entry name" value="Oligoribo/pAp-PDE_c-di-AMP_PDE"/>
</dbReference>
<dbReference type="InterPro" id="IPR001667">
    <property type="entry name" value="DDH_dom"/>
</dbReference>
<gene>
    <name evidence="8" type="primary">ppaC</name>
    <name evidence="10" type="ORF">R4Y45_04170</name>
</gene>
<protein>
    <recommendedName>
        <fullName evidence="8">Probable manganese-dependent inorganic pyrophosphatase</fullName>
        <ecNumber evidence="8">3.6.1.1</ecNumber>
    </recommendedName>
    <alternativeName>
        <fullName evidence="8">Pyrophosphate phospho-hydrolase</fullName>
        <shortName evidence="8">PPase</shortName>
    </alternativeName>
</protein>
<dbReference type="InterPro" id="IPR004097">
    <property type="entry name" value="DHHA2"/>
</dbReference>
<dbReference type="InterPro" id="IPR038763">
    <property type="entry name" value="DHH_sf"/>
</dbReference>
<evidence type="ECO:0000256" key="5">
    <source>
        <dbReference type="ARBA" id="ARBA00022801"/>
    </source>
</evidence>
<comment type="cofactor">
    <cofactor evidence="8">
        <name>Mn(2+)</name>
        <dbReference type="ChEBI" id="CHEBI:29035"/>
    </cofactor>
    <text evidence="8">Binds 2 manganese ions per subunit.</text>
</comment>
<dbReference type="Pfam" id="PF02833">
    <property type="entry name" value="DHHA2"/>
    <property type="match status" value="1"/>
</dbReference>
<keyword evidence="4 8" id="KW-0479">Metal-binding</keyword>
<sequence length="311" mass="33619">MSKELVFGHQNPDTDAIGAAMSLSYLANQKGFDTEAVALGKPSKETAFALSHFGLTAPRVIEKAGAEVDSVMLVDHNEFGQSVADIEDVKISHVVDHHRISDFHTADPLYYRAEPLGAASTVLWKMYKESNIEIPKGIAGMMLSAIISDTLLFKSPTTTPTDEEAAKELASIADVDVESYGLEMLKAGADLSDKSEAELIDIDAKSFEMGSNSVRIAQINAVDLDNVMQRSAALEESMQKEIADNNYQLFVTIVTDILNSNSIAIVLGDDAAASKFETAFNVSLENNHADLPGVVSRKKQVVPQLTEQLAK</sequence>
<keyword evidence="5 8" id="KW-0378">Hydrolase</keyword>
<dbReference type="PANTHER" id="PTHR47618">
    <property type="entry name" value="BIFUNCTIONAL OLIGORIBONUCLEASE AND PAP PHOSPHATASE NRNA"/>
    <property type="match status" value="1"/>
</dbReference>
<dbReference type="SMART" id="SM01131">
    <property type="entry name" value="DHHA2"/>
    <property type="match status" value="1"/>
</dbReference>
<feature type="binding site" evidence="8">
    <location>
        <position position="97"/>
    </location>
    <ligand>
        <name>Mn(2+)</name>
        <dbReference type="ChEBI" id="CHEBI:29035"/>
        <label>2</label>
    </ligand>
</feature>
<dbReference type="SUPFAM" id="SSF64182">
    <property type="entry name" value="DHH phosphoesterases"/>
    <property type="match status" value="1"/>
</dbReference>
<dbReference type="PANTHER" id="PTHR47618:SF1">
    <property type="entry name" value="BIFUNCTIONAL OLIGORIBONUCLEASE AND PAP PHOSPHATASE NRNA"/>
    <property type="match status" value="1"/>
</dbReference>
<proteinExistence type="inferred from homology"/>
<dbReference type="HAMAP" id="MF_00207">
    <property type="entry name" value="PPase_C"/>
    <property type="match status" value="1"/>
</dbReference>
<dbReference type="Gene3D" id="3.10.310.20">
    <property type="entry name" value="DHHA2 domain"/>
    <property type="match status" value="1"/>
</dbReference>
<comment type="caution">
    <text evidence="10">The sequence shown here is derived from an EMBL/GenBank/DDBJ whole genome shotgun (WGS) entry which is preliminary data.</text>
</comment>